<evidence type="ECO:0000256" key="1">
    <source>
        <dbReference type="SAM" id="Phobius"/>
    </source>
</evidence>
<accession>A0ABR1Q4U5</accession>
<dbReference type="GeneID" id="92080648"/>
<evidence type="ECO:0000313" key="3">
    <source>
        <dbReference type="Proteomes" id="UP001391051"/>
    </source>
</evidence>
<reference evidence="2 3" key="1">
    <citation type="submission" date="2023-01" db="EMBL/GenBank/DDBJ databases">
        <title>Analysis of 21 Apiospora genomes using comparative genomics revels a genus with tremendous synthesis potential of carbohydrate active enzymes and secondary metabolites.</title>
        <authorList>
            <person name="Sorensen T."/>
        </authorList>
    </citation>
    <scope>NUCLEOTIDE SEQUENCE [LARGE SCALE GENOMIC DNA]</scope>
    <source>
        <strain evidence="2 3">CBS 24483</strain>
    </source>
</reference>
<keyword evidence="1" id="KW-0472">Membrane</keyword>
<gene>
    <name evidence="2" type="ORF">PG986_011364</name>
</gene>
<keyword evidence="1" id="KW-0812">Transmembrane</keyword>
<organism evidence="2 3">
    <name type="scientific">Apiospora aurea</name>
    <dbReference type="NCBI Taxonomy" id="335848"/>
    <lineage>
        <taxon>Eukaryota</taxon>
        <taxon>Fungi</taxon>
        <taxon>Dikarya</taxon>
        <taxon>Ascomycota</taxon>
        <taxon>Pezizomycotina</taxon>
        <taxon>Sordariomycetes</taxon>
        <taxon>Xylariomycetidae</taxon>
        <taxon>Amphisphaeriales</taxon>
        <taxon>Apiosporaceae</taxon>
        <taxon>Apiospora</taxon>
    </lineage>
</organism>
<name>A0ABR1Q4U5_9PEZI</name>
<feature type="transmembrane region" description="Helical" evidence="1">
    <location>
        <begin position="251"/>
        <end position="268"/>
    </location>
</feature>
<sequence>MEKAQVDDARIQQGFFPPSDQDIQLDFHQLLSGIDQVCLALASDGDNSVPLPSVWDRQSPVAPLIQRASTASQESWMTLMCTQPPVRVDTLRCLIAASVLVNVFEHGDLGLLSGSCYLLAKYRKTVLQRVYELQAHESDESSTQAHQVTMSPIRTMFQKIFANALRLKALLLQTGQRYRADFVPTGARFNPDTMSLIGLESMEFWQRNQGLAGRGPTRQTRRVLSDFASSRPSMRIPEKQNGRQTLMHRRLPWTTATLFWLAGSYLSFPTIDTVENIAFDVFRWATKSGVWLFMVISATSSAVRAMIGTLAML</sequence>
<feature type="transmembrane region" description="Helical" evidence="1">
    <location>
        <begin position="288"/>
        <end position="307"/>
    </location>
</feature>
<keyword evidence="1" id="KW-1133">Transmembrane helix</keyword>
<comment type="caution">
    <text evidence="2">The sequence shown here is derived from an EMBL/GenBank/DDBJ whole genome shotgun (WGS) entry which is preliminary data.</text>
</comment>
<evidence type="ECO:0000313" key="2">
    <source>
        <dbReference type="EMBL" id="KAK7947043.1"/>
    </source>
</evidence>
<keyword evidence="3" id="KW-1185">Reference proteome</keyword>
<dbReference type="EMBL" id="JAQQWE010000007">
    <property type="protein sequence ID" value="KAK7947043.1"/>
    <property type="molecule type" value="Genomic_DNA"/>
</dbReference>
<protein>
    <submittedName>
        <fullName evidence="2">Uncharacterized protein</fullName>
    </submittedName>
</protein>
<dbReference type="RefSeq" id="XP_066697077.1">
    <property type="nucleotide sequence ID" value="XM_066847586.1"/>
</dbReference>
<proteinExistence type="predicted"/>
<dbReference type="Proteomes" id="UP001391051">
    <property type="component" value="Unassembled WGS sequence"/>
</dbReference>